<gene>
    <name evidence="2" type="ORF">FB45DRAFT_1007373</name>
</gene>
<dbReference type="Proteomes" id="UP001221142">
    <property type="component" value="Unassembled WGS sequence"/>
</dbReference>
<keyword evidence="3" id="KW-1185">Reference proteome</keyword>
<comment type="caution">
    <text evidence="2">The sequence shown here is derived from an EMBL/GenBank/DDBJ whole genome shotgun (WGS) entry which is preliminary data.</text>
</comment>
<feature type="region of interest" description="Disordered" evidence="1">
    <location>
        <begin position="1"/>
        <end position="45"/>
    </location>
</feature>
<name>A0AAD7BEG4_9AGAR</name>
<feature type="compositionally biased region" description="Basic and acidic residues" evidence="1">
    <location>
        <begin position="33"/>
        <end position="42"/>
    </location>
</feature>
<feature type="region of interest" description="Disordered" evidence="1">
    <location>
        <begin position="79"/>
        <end position="113"/>
    </location>
</feature>
<protein>
    <submittedName>
        <fullName evidence="2">Uncharacterized protein</fullName>
    </submittedName>
</protein>
<feature type="compositionally biased region" description="Basic and acidic residues" evidence="1">
    <location>
        <begin position="98"/>
        <end position="113"/>
    </location>
</feature>
<dbReference type="EMBL" id="JARKIF010000019">
    <property type="protein sequence ID" value="KAJ7618615.1"/>
    <property type="molecule type" value="Genomic_DNA"/>
</dbReference>
<organism evidence="2 3">
    <name type="scientific">Roridomyces roridus</name>
    <dbReference type="NCBI Taxonomy" id="1738132"/>
    <lineage>
        <taxon>Eukaryota</taxon>
        <taxon>Fungi</taxon>
        <taxon>Dikarya</taxon>
        <taxon>Basidiomycota</taxon>
        <taxon>Agaricomycotina</taxon>
        <taxon>Agaricomycetes</taxon>
        <taxon>Agaricomycetidae</taxon>
        <taxon>Agaricales</taxon>
        <taxon>Marasmiineae</taxon>
        <taxon>Mycenaceae</taxon>
        <taxon>Roridomyces</taxon>
    </lineage>
</organism>
<evidence type="ECO:0000313" key="3">
    <source>
        <dbReference type="Proteomes" id="UP001221142"/>
    </source>
</evidence>
<evidence type="ECO:0000256" key="1">
    <source>
        <dbReference type="SAM" id="MobiDB-lite"/>
    </source>
</evidence>
<proteinExistence type="predicted"/>
<dbReference type="AlphaFoldDB" id="A0AAD7BEG4"/>
<sequence>MPKSSSELYRRLASQKHGIPQFTPAPQKPGHGKRGDLRDGVGSEKSQAVEIGTFLRSAEAGTWEAGVCRSSNATIVKGDLRDGGGTETALSDTATDVPEDKTPMAGECREGGRGGRGGFLVTVTMKPGKLDKNRLLALKKRRRRRAPVLIHDSGATVTRSDIVRERIVKEVEASDSSSYALRVSCYRSWECRKDSGVLGASSNSNTFEDLWSRSGTLEIVILRTIPLDHSSVQILLDESGAVDRCRELSLHEEMMEDDGKGQAGHVHVTDRRPEPNMDASLNGHSHISQVPFRDILSVRFRRLSLNPPASGPWAEAA</sequence>
<reference evidence="2" key="1">
    <citation type="submission" date="2023-03" db="EMBL/GenBank/DDBJ databases">
        <title>Massive genome expansion in bonnet fungi (Mycena s.s.) driven by repeated elements and novel gene families across ecological guilds.</title>
        <authorList>
            <consortium name="Lawrence Berkeley National Laboratory"/>
            <person name="Harder C.B."/>
            <person name="Miyauchi S."/>
            <person name="Viragh M."/>
            <person name="Kuo A."/>
            <person name="Thoen E."/>
            <person name="Andreopoulos B."/>
            <person name="Lu D."/>
            <person name="Skrede I."/>
            <person name="Drula E."/>
            <person name="Henrissat B."/>
            <person name="Morin E."/>
            <person name="Kohler A."/>
            <person name="Barry K."/>
            <person name="LaButti K."/>
            <person name="Morin E."/>
            <person name="Salamov A."/>
            <person name="Lipzen A."/>
            <person name="Mereny Z."/>
            <person name="Hegedus B."/>
            <person name="Baldrian P."/>
            <person name="Stursova M."/>
            <person name="Weitz H."/>
            <person name="Taylor A."/>
            <person name="Grigoriev I.V."/>
            <person name="Nagy L.G."/>
            <person name="Martin F."/>
            <person name="Kauserud H."/>
        </authorList>
    </citation>
    <scope>NUCLEOTIDE SEQUENCE</scope>
    <source>
        <strain evidence="2">9284</strain>
    </source>
</reference>
<evidence type="ECO:0000313" key="2">
    <source>
        <dbReference type="EMBL" id="KAJ7618615.1"/>
    </source>
</evidence>
<accession>A0AAD7BEG4</accession>